<feature type="domain" description="Alpha-carbonic anhydrase" evidence="3">
    <location>
        <begin position="38"/>
        <end position="328"/>
    </location>
</feature>
<dbReference type="Ensembl" id="ENSNFUT00015024520.1">
    <property type="protein sequence ID" value="ENSNFUP00015023444.1"/>
    <property type="gene ID" value="ENSNFUG00015011337.1"/>
</dbReference>
<dbReference type="GeneTree" id="ENSGT00940000164039"/>
<sequence>MILLCIFNMSVFQMNYFAVILVAVCVRVPSSYCASNPIEWCYNDSTCNDLQWATIVPLYCNGTRQSPVNIVSASVTENANLTALTFEGFGNTSAMNFIQNTGKTVQVTFKPGVKISAGDLPSTYDTLQLHLHWGNGTAVPGAEHTVDGKRYPMEARCLQGVSLPSAVPTAFSLFVMLHIVNSKLTYNRNTTLAFKDSLGFAALGFFIEELTGTTGQPASWKILTSLLANISVAGQSVEVPAGVSLDDLLVGVDRTKYYRYLGSLTNPNCNEAVIWTVFKDTIKVSKDLIDLFSTSLHINDGSSPLMVNVYRSIQPAQPVSTQPKSSSTRTGFSLGLMVLCLVLRWI</sequence>
<dbReference type="PROSITE" id="PS51144">
    <property type="entry name" value="ALPHA_CA_2"/>
    <property type="match status" value="1"/>
</dbReference>
<dbReference type="AlphaFoldDB" id="A0A8C6LQW4"/>
<reference evidence="4" key="3">
    <citation type="submission" date="2025-09" db="UniProtKB">
        <authorList>
            <consortium name="Ensembl"/>
        </authorList>
    </citation>
    <scope>IDENTIFICATION</scope>
</reference>
<evidence type="ECO:0000256" key="2">
    <source>
        <dbReference type="SAM" id="SignalP"/>
    </source>
</evidence>
<evidence type="ECO:0000313" key="5">
    <source>
        <dbReference type="Proteomes" id="UP000694548"/>
    </source>
</evidence>
<keyword evidence="2" id="KW-0732">Signal</keyword>
<keyword evidence="5" id="KW-1185">Reference proteome</keyword>
<proteinExistence type="inferred from homology"/>
<dbReference type="GO" id="GO:0005886">
    <property type="term" value="C:plasma membrane"/>
    <property type="evidence" value="ECO:0007669"/>
    <property type="project" value="TreeGrafter"/>
</dbReference>
<name>A0A8C6LQW4_NOTFU</name>
<dbReference type="InterPro" id="IPR036398">
    <property type="entry name" value="CA_dom_sf"/>
</dbReference>
<evidence type="ECO:0000259" key="3">
    <source>
        <dbReference type="PROSITE" id="PS51144"/>
    </source>
</evidence>
<dbReference type="SMART" id="SM01057">
    <property type="entry name" value="Carb_anhydrase"/>
    <property type="match status" value="1"/>
</dbReference>
<dbReference type="GO" id="GO:0004089">
    <property type="term" value="F:carbonate dehydratase activity"/>
    <property type="evidence" value="ECO:0007669"/>
    <property type="project" value="InterPro"/>
</dbReference>
<accession>A0A8C6LQW4</accession>
<dbReference type="Gene3D" id="3.10.200.10">
    <property type="entry name" value="Alpha carbonic anhydrase"/>
    <property type="match status" value="1"/>
</dbReference>
<reference evidence="4" key="2">
    <citation type="submission" date="2025-08" db="UniProtKB">
        <authorList>
            <consortium name="Ensembl"/>
        </authorList>
    </citation>
    <scope>IDENTIFICATION</scope>
</reference>
<feature type="chain" id="PRO_5034983550" evidence="2">
    <location>
        <begin position="34"/>
        <end position="346"/>
    </location>
</feature>
<dbReference type="PANTHER" id="PTHR18952">
    <property type="entry name" value="CARBONIC ANHYDRASE"/>
    <property type="match status" value="1"/>
</dbReference>
<gene>
    <name evidence="4" type="primary">LOC107387983</name>
</gene>
<comment type="similarity">
    <text evidence="1">Belongs to the alpha-carbonic anhydrase family.</text>
</comment>
<evidence type="ECO:0000313" key="4">
    <source>
        <dbReference type="Ensembl" id="ENSNFUP00015023444.1"/>
    </source>
</evidence>
<organism evidence="4 5">
    <name type="scientific">Nothobranchius furzeri</name>
    <name type="common">Turquoise killifish</name>
    <dbReference type="NCBI Taxonomy" id="105023"/>
    <lineage>
        <taxon>Eukaryota</taxon>
        <taxon>Metazoa</taxon>
        <taxon>Chordata</taxon>
        <taxon>Craniata</taxon>
        <taxon>Vertebrata</taxon>
        <taxon>Euteleostomi</taxon>
        <taxon>Actinopterygii</taxon>
        <taxon>Neopterygii</taxon>
        <taxon>Teleostei</taxon>
        <taxon>Neoteleostei</taxon>
        <taxon>Acanthomorphata</taxon>
        <taxon>Ovalentaria</taxon>
        <taxon>Atherinomorphae</taxon>
        <taxon>Cyprinodontiformes</taxon>
        <taxon>Nothobranchiidae</taxon>
        <taxon>Nothobranchius</taxon>
    </lineage>
</organism>
<dbReference type="InterPro" id="IPR001148">
    <property type="entry name" value="CA_dom"/>
</dbReference>
<dbReference type="Pfam" id="PF00194">
    <property type="entry name" value="Carb_anhydrase"/>
    <property type="match status" value="1"/>
</dbReference>
<evidence type="ECO:0000256" key="1">
    <source>
        <dbReference type="ARBA" id="ARBA00010718"/>
    </source>
</evidence>
<dbReference type="PANTHER" id="PTHR18952:SF200">
    <property type="entry name" value="CARBONIC ANHYDRASE"/>
    <property type="match status" value="1"/>
</dbReference>
<protein>
    <submittedName>
        <fullName evidence="4">Carbonic anhydrase XVa</fullName>
    </submittedName>
</protein>
<dbReference type="InterPro" id="IPR023561">
    <property type="entry name" value="Carbonic_anhydrase_a-class"/>
</dbReference>
<dbReference type="Proteomes" id="UP000694548">
    <property type="component" value="Chromosome sgr12"/>
</dbReference>
<reference evidence="4" key="1">
    <citation type="submission" date="2014-08" db="EMBL/GenBank/DDBJ databases">
        <authorList>
            <person name="Senf B."/>
            <person name="Petzold A."/>
            <person name="Downie B.R."/>
            <person name="Koch P."/>
            <person name="Platzer M."/>
        </authorList>
    </citation>
    <scope>NUCLEOTIDE SEQUENCE [LARGE SCALE GENOMIC DNA]</scope>
    <source>
        <strain evidence="4">GRZ</strain>
    </source>
</reference>
<dbReference type="SUPFAM" id="SSF51069">
    <property type="entry name" value="Carbonic anhydrase"/>
    <property type="match status" value="1"/>
</dbReference>
<feature type="signal peptide" evidence="2">
    <location>
        <begin position="1"/>
        <end position="33"/>
    </location>
</feature>
<dbReference type="GO" id="GO:0008270">
    <property type="term" value="F:zinc ion binding"/>
    <property type="evidence" value="ECO:0007669"/>
    <property type="project" value="InterPro"/>
</dbReference>